<evidence type="ECO:0000256" key="1">
    <source>
        <dbReference type="SAM" id="MobiDB-lite"/>
    </source>
</evidence>
<feature type="chain" id="PRO_5035433409" evidence="2">
    <location>
        <begin position="21"/>
        <end position="127"/>
    </location>
</feature>
<protein>
    <submittedName>
        <fullName evidence="3">Hypp5051 protein</fullName>
    </submittedName>
</protein>
<reference evidence="3" key="1">
    <citation type="submission" date="2022-01" db="EMBL/GenBank/DDBJ databases">
        <authorList>
            <person name="Braso-Vives M."/>
        </authorList>
    </citation>
    <scope>NUCLEOTIDE SEQUENCE</scope>
</reference>
<keyword evidence="4" id="KW-1185">Reference proteome</keyword>
<feature type="compositionally biased region" description="Polar residues" evidence="1">
    <location>
        <begin position="108"/>
        <end position="119"/>
    </location>
</feature>
<feature type="region of interest" description="Disordered" evidence="1">
    <location>
        <begin position="20"/>
        <end position="40"/>
    </location>
</feature>
<gene>
    <name evidence="3" type="primary">Hypp5051</name>
    <name evidence="3" type="ORF">BLAG_LOCUS24545</name>
</gene>
<feature type="signal peptide" evidence="2">
    <location>
        <begin position="1"/>
        <end position="20"/>
    </location>
</feature>
<keyword evidence="2" id="KW-0732">Signal</keyword>
<sequence length="127" mass="14559">MWRFPRFSAAFLVLLMTTRPWSDPQADPDPPYKPEFNPENPQLQEIFRTMKAMHTEIKTLRRSFSQLSELKTVARRVADLEARLAVNDVQELASSQNETTAAVEELASRQSETATQQQERFAGKFGT</sequence>
<proteinExistence type="predicted"/>
<evidence type="ECO:0000313" key="4">
    <source>
        <dbReference type="Proteomes" id="UP000838412"/>
    </source>
</evidence>
<feature type="region of interest" description="Disordered" evidence="1">
    <location>
        <begin position="91"/>
        <end position="127"/>
    </location>
</feature>
<organism evidence="3 4">
    <name type="scientific">Branchiostoma lanceolatum</name>
    <name type="common">Common lancelet</name>
    <name type="synonym">Amphioxus lanceolatum</name>
    <dbReference type="NCBI Taxonomy" id="7740"/>
    <lineage>
        <taxon>Eukaryota</taxon>
        <taxon>Metazoa</taxon>
        <taxon>Chordata</taxon>
        <taxon>Cephalochordata</taxon>
        <taxon>Leptocardii</taxon>
        <taxon>Amphioxiformes</taxon>
        <taxon>Branchiostomatidae</taxon>
        <taxon>Branchiostoma</taxon>
    </lineage>
</organism>
<dbReference type="Proteomes" id="UP000838412">
    <property type="component" value="Chromosome 9"/>
</dbReference>
<evidence type="ECO:0000256" key="2">
    <source>
        <dbReference type="SAM" id="SignalP"/>
    </source>
</evidence>
<dbReference type="AlphaFoldDB" id="A0A8K0F055"/>
<name>A0A8K0F055_BRALA</name>
<accession>A0A8K0F055</accession>
<evidence type="ECO:0000313" key="3">
    <source>
        <dbReference type="EMBL" id="CAH1273113.1"/>
    </source>
</evidence>
<dbReference type="EMBL" id="OV696694">
    <property type="protein sequence ID" value="CAH1273113.1"/>
    <property type="molecule type" value="Genomic_DNA"/>
</dbReference>